<evidence type="ECO:0000313" key="2">
    <source>
        <dbReference type="WBParaSite" id="Hba_10482"/>
    </source>
</evidence>
<name>A0A1I7WZ80_HETBA</name>
<evidence type="ECO:0000313" key="1">
    <source>
        <dbReference type="Proteomes" id="UP000095283"/>
    </source>
</evidence>
<accession>A0A1I7WZ80</accession>
<proteinExistence type="predicted"/>
<dbReference type="WBParaSite" id="Hba_10482">
    <property type="protein sequence ID" value="Hba_10482"/>
    <property type="gene ID" value="Hba_10482"/>
</dbReference>
<reference evidence="2" key="1">
    <citation type="submission" date="2016-11" db="UniProtKB">
        <authorList>
            <consortium name="WormBaseParasite"/>
        </authorList>
    </citation>
    <scope>IDENTIFICATION</scope>
</reference>
<protein>
    <submittedName>
        <fullName evidence="2">Uncharacterized protein</fullName>
    </submittedName>
</protein>
<sequence>MNYMLFMIVDVVYCQLNYKKC</sequence>
<organism evidence="1 2">
    <name type="scientific">Heterorhabditis bacteriophora</name>
    <name type="common">Entomopathogenic nematode worm</name>
    <dbReference type="NCBI Taxonomy" id="37862"/>
    <lineage>
        <taxon>Eukaryota</taxon>
        <taxon>Metazoa</taxon>
        <taxon>Ecdysozoa</taxon>
        <taxon>Nematoda</taxon>
        <taxon>Chromadorea</taxon>
        <taxon>Rhabditida</taxon>
        <taxon>Rhabditina</taxon>
        <taxon>Rhabditomorpha</taxon>
        <taxon>Strongyloidea</taxon>
        <taxon>Heterorhabditidae</taxon>
        <taxon>Heterorhabditis</taxon>
    </lineage>
</organism>
<dbReference type="Proteomes" id="UP000095283">
    <property type="component" value="Unplaced"/>
</dbReference>
<keyword evidence="1" id="KW-1185">Reference proteome</keyword>
<dbReference type="AlphaFoldDB" id="A0A1I7WZ80"/>